<proteinExistence type="predicted"/>
<dbReference type="Proteomes" id="UP000195080">
    <property type="component" value="Chromosome"/>
</dbReference>
<evidence type="ECO:0000313" key="2">
    <source>
        <dbReference type="EMBL" id="WYJ88060.1"/>
    </source>
</evidence>
<evidence type="ECO:0008006" key="4">
    <source>
        <dbReference type="Google" id="ProtNLM"/>
    </source>
</evidence>
<accession>A0ABZ2T9N4</accession>
<reference evidence="3" key="1">
    <citation type="submission" date="2017-05" db="EMBL/GenBank/DDBJ databases">
        <title>The Genome Sequence of EEnterococcus faecalis 9F2_4866.</title>
        <authorList>
            <consortium name="The Broad Institute Genomics Platform"/>
            <consortium name="The Broad Institute Genomic Center for Infectious Diseases"/>
            <person name="Earl A."/>
            <person name="Manson A."/>
            <person name="Schwartman J."/>
            <person name="Gilmore M."/>
            <person name="Abouelleil A."/>
            <person name="Cao P."/>
            <person name="Chapman S."/>
            <person name="Cusick C."/>
            <person name="Shea T."/>
            <person name="Young S."/>
            <person name="Neafsey D."/>
            <person name="Nusbaum C."/>
            <person name="Birren B."/>
        </authorList>
    </citation>
    <scope>NUCLEOTIDE SEQUENCE [LARGE SCALE GENOMIC DNA]</scope>
    <source>
        <strain evidence="3">12C11_DIV0727</strain>
    </source>
</reference>
<protein>
    <recommendedName>
        <fullName evidence="4">DUF4828 domain-containing protein</fullName>
    </recommendedName>
</protein>
<evidence type="ECO:0000256" key="1">
    <source>
        <dbReference type="SAM" id="SignalP"/>
    </source>
</evidence>
<keyword evidence="3" id="KW-1185">Reference proteome</keyword>
<evidence type="ECO:0000313" key="3">
    <source>
        <dbReference type="Proteomes" id="UP000195080"/>
    </source>
</evidence>
<name>A0ABZ2T9N4_9ENTE</name>
<feature type="chain" id="PRO_5046724536" description="DUF4828 domain-containing protein" evidence="1">
    <location>
        <begin position="23"/>
        <end position="132"/>
    </location>
</feature>
<dbReference type="RefSeq" id="WP_086444857.1">
    <property type="nucleotide sequence ID" value="NZ_CP147248.1"/>
</dbReference>
<dbReference type="PROSITE" id="PS51257">
    <property type="entry name" value="PROKAR_LIPOPROTEIN"/>
    <property type="match status" value="1"/>
</dbReference>
<feature type="signal peptide" evidence="1">
    <location>
        <begin position="1"/>
        <end position="22"/>
    </location>
</feature>
<organism evidence="2 3">
    <name type="scientific">Candidatus Enterococcus lemimoniae</name>
    <dbReference type="NCBI Taxonomy" id="1834167"/>
    <lineage>
        <taxon>Bacteria</taxon>
        <taxon>Bacillati</taxon>
        <taxon>Bacillota</taxon>
        <taxon>Bacilli</taxon>
        <taxon>Lactobacillales</taxon>
        <taxon>Enterococcaceae</taxon>
        <taxon>Enterococcus</taxon>
    </lineage>
</organism>
<dbReference type="EMBL" id="CP147248">
    <property type="protein sequence ID" value="WYJ88060.1"/>
    <property type="molecule type" value="Genomic_DNA"/>
</dbReference>
<keyword evidence="1" id="KW-0732">Signal</keyword>
<gene>
    <name evidence="2" type="ORF">A5866_003188</name>
</gene>
<sequence length="132" mass="15495">MKNKLKVLFVLSVLLTVASCIAKKEKTYNTKKNHDKKLVHALVGLWFAENYDYGKYDITYDDDVLNFNSTKLEIEYTEDNRVFTHQKNDKTFHYIFEVKEEEVIVYPHYEVEQSGDELILGGDLAPINLKRN</sequence>